<feature type="transmembrane region" description="Helical" evidence="7">
    <location>
        <begin position="172"/>
        <end position="197"/>
    </location>
</feature>
<dbReference type="InterPro" id="IPR023679">
    <property type="entry name" value="UPF0761_bac"/>
</dbReference>
<dbReference type="InterPro" id="IPR017039">
    <property type="entry name" value="Virul_fac_BrkB"/>
</dbReference>
<evidence type="ECO:0000313" key="10">
    <source>
        <dbReference type="Proteomes" id="UP000037660"/>
    </source>
</evidence>
<dbReference type="PANTHER" id="PTHR30213:SF0">
    <property type="entry name" value="UPF0761 MEMBRANE PROTEIN YIHY"/>
    <property type="match status" value="1"/>
</dbReference>
<name>A0A0K8NYW4_PISS1</name>
<keyword evidence="3" id="KW-0997">Cell inner membrane</keyword>
<organism evidence="9 10">
    <name type="scientific">Piscinibacter sakaiensis</name>
    <name type="common">Ideonella sakaiensis</name>
    <dbReference type="NCBI Taxonomy" id="1547922"/>
    <lineage>
        <taxon>Bacteria</taxon>
        <taxon>Pseudomonadati</taxon>
        <taxon>Pseudomonadota</taxon>
        <taxon>Betaproteobacteria</taxon>
        <taxon>Burkholderiales</taxon>
        <taxon>Sphaerotilaceae</taxon>
        <taxon>Piscinibacter</taxon>
    </lineage>
</organism>
<keyword evidence="4 7" id="KW-0812">Transmembrane</keyword>
<gene>
    <name evidence="9" type="ORF">ISF6_1365</name>
</gene>
<evidence type="ECO:0000256" key="5">
    <source>
        <dbReference type="ARBA" id="ARBA00022989"/>
    </source>
</evidence>
<evidence type="ECO:0000256" key="6">
    <source>
        <dbReference type="ARBA" id="ARBA00023136"/>
    </source>
</evidence>
<evidence type="ECO:0000256" key="7">
    <source>
        <dbReference type="HAMAP-Rule" id="MF_00672"/>
    </source>
</evidence>
<comment type="subcellular location">
    <subcellularLocation>
        <location evidence="1 7">Cell membrane</location>
        <topology evidence="1 7">Multi-pass membrane protein</topology>
    </subcellularLocation>
</comment>
<keyword evidence="2 7" id="KW-1003">Cell membrane</keyword>
<comment type="similarity">
    <text evidence="7">Belongs to the UPF0761 family.</text>
</comment>
<dbReference type="GO" id="GO:0005886">
    <property type="term" value="C:plasma membrane"/>
    <property type="evidence" value="ECO:0007669"/>
    <property type="project" value="UniProtKB-SubCell"/>
</dbReference>
<dbReference type="Pfam" id="PF03631">
    <property type="entry name" value="Virul_fac_BrkB"/>
    <property type="match status" value="1"/>
</dbReference>
<feature type="compositionally biased region" description="Basic and acidic residues" evidence="8">
    <location>
        <begin position="1"/>
        <end position="18"/>
    </location>
</feature>
<evidence type="ECO:0000313" key="9">
    <source>
        <dbReference type="EMBL" id="GAP35592.1"/>
    </source>
</evidence>
<accession>A0A0K8NYW4</accession>
<dbReference type="PANTHER" id="PTHR30213">
    <property type="entry name" value="INNER MEMBRANE PROTEIN YHJD"/>
    <property type="match status" value="1"/>
</dbReference>
<feature type="transmembrane region" description="Helical" evidence="7">
    <location>
        <begin position="62"/>
        <end position="91"/>
    </location>
</feature>
<protein>
    <recommendedName>
        <fullName evidence="7">UPF0761 membrane protein ISF6_1365</fullName>
    </recommendedName>
</protein>
<dbReference type="EMBL" id="BBYR01000024">
    <property type="protein sequence ID" value="GAP35592.1"/>
    <property type="molecule type" value="Genomic_DNA"/>
</dbReference>
<keyword evidence="5 7" id="KW-1133">Transmembrane helix</keyword>
<keyword evidence="10" id="KW-1185">Reference proteome</keyword>
<evidence type="ECO:0000256" key="2">
    <source>
        <dbReference type="ARBA" id="ARBA00022475"/>
    </source>
</evidence>
<dbReference type="RefSeq" id="WP_197284612.1">
    <property type="nucleotide sequence ID" value="NZ_BBYR01000024.1"/>
</dbReference>
<dbReference type="HAMAP" id="MF_00672">
    <property type="entry name" value="UPF0761"/>
    <property type="match status" value="1"/>
</dbReference>
<evidence type="ECO:0000256" key="4">
    <source>
        <dbReference type="ARBA" id="ARBA00022692"/>
    </source>
</evidence>
<evidence type="ECO:0000256" key="1">
    <source>
        <dbReference type="ARBA" id="ARBA00004651"/>
    </source>
</evidence>
<dbReference type="Proteomes" id="UP000037660">
    <property type="component" value="Unassembled WGS sequence"/>
</dbReference>
<dbReference type="NCBIfam" id="TIGR00765">
    <property type="entry name" value="yihY_not_rbn"/>
    <property type="match status" value="1"/>
</dbReference>
<feature type="transmembrane region" description="Helical" evidence="7">
    <location>
        <begin position="244"/>
        <end position="266"/>
    </location>
</feature>
<sequence>MRLSRTDRVNPLRERPGPAEDGPPAARAGWRAEAALLLHTLQTWPWAQTAQTLARRFREDRLGITASSLTFTTLISLVPLLTVMLAVFSAFPMFAKFQGALQTYFFQALVPDTIAKPVMGALTQFAAKASRLGGVGLAVLVFTAFALMLTIDRTLNAIWRVRRPRPIAQRVLIYWSAATLGPLLLGASLTLTSYAVSASRGLVEALPNLVSVVLNLAEFGLFAAGIAGLFHYVPNTEVRWRHAIAGGLFVSLGFELAKKVLGWYLATIPSYSMVYGAFATVPIFLVWLYLGWVIVLLGAVVAAYAPSLQMRVASLPDTPGRRFELALDLLRELQRVRDEPPRGLTAAALSQRLRLDPLQLEPALERLVALDWVGRLDEPGAARYLLLCDPARTPAAPLVAQQLLAPSAGVQGFWRRAGVEGLVLGDLLEA</sequence>
<comment type="caution">
    <text evidence="9">The sequence shown here is derived from an EMBL/GenBank/DDBJ whole genome shotgun (WGS) entry which is preliminary data.</text>
</comment>
<feature type="transmembrane region" description="Helical" evidence="7">
    <location>
        <begin position="132"/>
        <end position="151"/>
    </location>
</feature>
<feature type="transmembrane region" description="Helical" evidence="7">
    <location>
        <begin position="209"/>
        <end position="232"/>
    </location>
</feature>
<evidence type="ECO:0000256" key="3">
    <source>
        <dbReference type="ARBA" id="ARBA00022519"/>
    </source>
</evidence>
<dbReference type="AlphaFoldDB" id="A0A0K8NYW4"/>
<feature type="transmembrane region" description="Helical" evidence="7">
    <location>
        <begin position="286"/>
        <end position="305"/>
    </location>
</feature>
<keyword evidence="6 7" id="KW-0472">Membrane</keyword>
<evidence type="ECO:0000256" key="8">
    <source>
        <dbReference type="SAM" id="MobiDB-lite"/>
    </source>
</evidence>
<dbReference type="STRING" id="1547922.ISF6_1365"/>
<reference evidence="9 10" key="2">
    <citation type="journal article" date="2016" name="Science">
        <title>A bacterium that degrades and assimilates poly(ethylene terephthalate).</title>
        <authorList>
            <person name="Yoshida S."/>
            <person name="Hiraga K."/>
            <person name="Takehana T."/>
            <person name="Taniguchi I."/>
            <person name="Yamaji H."/>
            <person name="Maeda Y."/>
            <person name="Toyohara K."/>
            <person name="Miyamoto K."/>
            <person name="Kimura Y."/>
            <person name="Oda K."/>
        </authorList>
    </citation>
    <scope>NUCLEOTIDE SEQUENCE [LARGE SCALE GENOMIC DNA]</scope>
    <source>
        <strain evidence="10">NBRC 110686 / TISTR 2288 / 201-F6</strain>
    </source>
</reference>
<feature type="region of interest" description="Disordered" evidence="8">
    <location>
        <begin position="1"/>
        <end position="25"/>
    </location>
</feature>
<reference evidence="10" key="1">
    <citation type="submission" date="2015-07" db="EMBL/GenBank/DDBJ databases">
        <title>Discovery of a poly(ethylene terephthalate assimilation.</title>
        <authorList>
            <person name="Yoshida S."/>
            <person name="Hiraga K."/>
            <person name="Takehana T."/>
            <person name="Taniguchi I."/>
            <person name="Yamaji H."/>
            <person name="Maeda Y."/>
            <person name="Toyohara K."/>
            <person name="Miyamoto K."/>
            <person name="Kimura Y."/>
            <person name="Oda K."/>
        </authorList>
    </citation>
    <scope>NUCLEOTIDE SEQUENCE [LARGE SCALE GENOMIC DNA]</scope>
    <source>
        <strain evidence="10">NBRC 110686 / TISTR 2288 / 201-F6</strain>
    </source>
</reference>
<proteinExistence type="inferred from homology"/>